<evidence type="ECO:0000256" key="1">
    <source>
        <dbReference type="SAM" id="MobiDB-lite"/>
    </source>
</evidence>
<dbReference type="AlphaFoldDB" id="A0A7J8B1I0"/>
<name>A0A7J8B1I0_PIPKU</name>
<protein>
    <submittedName>
        <fullName evidence="2">Uncharacterized protein</fullName>
    </submittedName>
</protein>
<evidence type="ECO:0000313" key="3">
    <source>
        <dbReference type="Proteomes" id="UP000558488"/>
    </source>
</evidence>
<gene>
    <name evidence="2" type="ORF">mPipKuh1_007816</name>
</gene>
<organism evidence="2 3">
    <name type="scientific">Pipistrellus kuhlii</name>
    <name type="common">Kuhl's pipistrelle</name>
    <dbReference type="NCBI Taxonomy" id="59472"/>
    <lineage>
        <taxon>Eukaryota</taxon>
        <taxon>Metazoa</taxon>
        <taxon>Chordata</taxon>
        <taxon>Craniata</taxon>
        <taxon>Vertebrata</taxon>
        <taxon>Euteleostomi</taxon>
        <taxon>Mammalia</taxon>
        <taxon>Eutheria</taxon>
        <taxon>Laurasiatheria</taxon>
        <taxon>Chiroptera</taxon>
        <taxon>Yangochiroptera</taxon>
        <taxon>Vespertilionidae</taxon>
        <taxon>Pipistrellus</taxon>
    </lineage>
</organism>
<evidence type="ECO:0000313" key="2">
    <source>
        <dbReference type="EMBL" id="KAF6392627.1"/>
    </source>
</evidence>
<feature type="compositionally biased region" description="Low complexity" evidence="1">
    <location>
        <begin position="28"/>
        <end position="38"/>
    </location>
</feature>
<dbReference type="EMBL" id="JACAGB010000001">
    <property type="protein sequence ID" value="KAF6392627.1"/>
    <property type="molecule type" value="Genomic_DNA"/>
</dbReference>
<dbReference type="Proteomes" id="UP000558488">
    <property type="component" value="Unassembled WGS sequence"/>
</dbReference>
<feature type="compositionally biased region" description="Pro residues" evidence="1">
    <location>
        <begin position="39"/>
        <end position="53"/>
    </location>
</feature>
<feature type="region of interest" description="Disordered" evidence="1">
    <location>
        <begin position="1"/>
        <end position="77"/>
    </location>
</feature>
<proteinExistence type="predicted"/>
<comment type="caution">
    <text evidence="2">The sequence shown here is derived from an EMBL/GenBank/DDBJ whole genome shotgun (WGS) entry which is preliminary data.</text>
</comment>
<keyword evidence="3" id="KW-1185">Reference proteome</keyword>
<accession>A0A7J8B1I0</accession>
<reference evidence="2 3" key="1">
    <citation type="journal article" date="2020" name="Nature">
        <title>Six reference-quality genomes reveal evolution of bat adaptations.</title>
        <authorList>
            <person name="Jebb D."/>
            <person name="Huang Z."/>
            <person name="Pippel M."/>
            <person name="Hughes G.M."/>
            <person name="Lavrichenko K."/>
            <person name="Devanna P."/>
            <person name="Winkler S."/>
            <person name="Jermiin L.S."/>
            <person name="Skirmuntt E.C."/>
            <person name="Katzourakis A."/>
            <person name="Burkitt-Gray L."/>
            <person name="Ray D.A."/>
            <person name="Sullivan K.A.M."/>
            <person name="Roscito J.G."/>
            <person name="Kirilenko B.M."/>
            <person name="Davalos L.M."/>
            <person name="Corthals A.P."/>
            <person name="Power M.L."/>
            <person name="Jones G."/>
            <person name="Ransome R.D."/>
            <person name="Dechmann D.K.N."/>
            <person name="Locatelli A.G."/>
            <person name="Puechmaille S.J."/>
            <person name="Fedrigo O."/>
            <person name="Jarvis E.D."/>
            <person name="Hiller M."/>
            <person name="Vernes S.C."/>
            <person name="Myers E.W."/>
            <person name="Teeling E.C."/>
        </authorList>
    </citation>
    <scope>NUCLEOTIDE SEQUENCE [LARGE SCALE GENOMIC DNA]</scope>
    <source>
        <strain evidence="2">MPipKuh1</strain>
        <tissue evidence="2">Flight muscle</tissue>
    </source>
</reference>
<sequence length="169" mass="18232">MGCGEGSTGTSSGVSMLELSGKPPSSSPAPHSSMSPLLSSPPLPMLSPHPPHLTPNTCRQHTQHTTPTYTHTKSTHTSGSPQTSCHYFQNAAMDAFCPGKRGEHSESWSVTAQLSPPASASLHTPILSLTPSSKMPRWFHRFSLHNDTWCVSCKPHRHKSVYECGCLCI</sequence>
<feature type="compositionally biased region" description="Low complexity" evidence="1">
    <location>
        <begin position="63"/>
        <end position="77"/>
    </location>
</feature>